<evidence type="ECO:0000313" key="11">
    <source>
        <dbReference type="EMBL" id="KAG8471287.1"/>
    </source>
</evidence>
<dbReference type="PANTHER" id="PTHR13557">
    <property type="entry name" value="COILED-COIL DOMAIN-CONTAINING PROTEIN 86"/>
    <property type="match status" value="1"/>
</dbReference>
<feature type="region of interest" description="Disordered" evidence="10">
    <location>
        <begin position="60"/>
        <end position="82"/>
    </location>
</feature>
<keyword evidence="6" id="KW-0164">Citrullination</keyword>
<evidence type="ECO:0000256" key="5">
    <source>
        <dbReference type="ARBA" id="ARBA00022553"/>
    </source>
</evidence>
<keyword evidence="8" id="KW-0539">Nucleus</keyword>
<evidence type="ECO:0000256" key="4">
    <source>
        <dbReference type="ARBA" id="ARBA00022454"/>
    </source>
</evidence>
<accession>A0A8J5XZF6</accession>
<dbReference type="InterPro" id="IPR026570">
    <property type="entry name" value="CCDC86"/>
</dbReference>
<keyword evidence="12" id="KW-1185">Reference proteome</keyword>
<keyword evidence="7" id="KW-0175">Coiled coil</keyword>
<evidence type="ECO:0000256" key="2">
    <source>
        <dbReference type="ARBA" id="ARBA00004604"/>
    </source>
</evidence>
<keyword evidence="4" id="KW-0158">Chromosome</keyword>
<keyword evidence="5" id="KW-0597">Phosphoprotein</keyword>
<dbReference type="EMBL" id="JAGTXO010000001">
    <property type="protein sequence ID" value="KAG8471287.1"/>
    <property type="molecule type" value="Genomic_DNA"/>
</dbReference>
<sequence>MGKVRKWKEAASERASSIVKVAGGGKSWVQKLEQRAARQQMLTQQRELNDEIAAEKRAERERIAAKRKRREENRHRSGSKLQLISDPKKIKRMSKKNLRTIFTADTSGVAPVDKGAGVEVVAKPKRLRGRN</sequence>
<dbReference type="GO" id="GO:0005694">
    <property type="term" value="C:chromosome"/>
    <property type="evidence" value="ECO:0007669"/>
    <property type="project" value="UniProtKB-SubCell"/>
</dbReference>
<dbReference type="AlphaFoldDB" id="A0A8J5XZF6"/>
<proteinExistence type="predicted"/>
<dbReference type="OrthoDB" id="277961at2759"/>
<name>A0A8J5XZF6_DIALT</name>
<comment type="subcellular location">
    <subcellularLocation>
        <location evidence="1">Chromosome</location>
    </subcellularLocation>
    <subcellularLocation>
        <location evidence="2">Nucleus</location>
        <location evidence="2">Nucleolus</location>
    </subcellularLocation>
</comment>
<evidence type="ECO:0000256" key="7">
    <source>
        <dbReference type="ARBA" id="ARBA00023054"/>
    </source>
</evidence>
<gene>
    <name evidence="11" type="ORF">KFE25_009708</name>
</gene>
<comment type="caution">
    <text evidence="11">The sequence shown here is derived from an EMBL/GenBank/DDBJ whole genome shotgun (WGS) entry which is preliminary data.</text>
</comment>
<dbReference type="Proteomes" id="UP000751190">
    <property type="component" value="Unassembled WGS sequence"/>
</dbReference>
<evidence type="ECO:0000256" key="10">
    <source>
        <dbReference type="SAM" id="MobiDB-lite"/>
    </source>
</evidence>
<dbReference type="PANTHER" id="PTHR13557:SF1">
    <property type="entry name" value="COILED-COIL DOMAIN-CONTAINING PROTEIN 86"/>
    <property type="match status" value="1"/>
</dbReference>
<organism evidence="11 12">
    <name type="scientific">Diacronema lutheri</name>
    <name type="common">Unicellular marine alga</name>
    <name type="synonym">Monochrysis lutheri</name>
    <dbReference type="NCBI Taxonomy" id="2081491"/>
    <lineage>
        <taxon>Eukaryota</taxon>
        <taxon>Haptista</taxon>
        <taxon>Haptophyta</taxon>
        <taxon>Pavlovophyceae</taxon>
        <taxon>Pavlovales</taxon>
        <taxon>Pavlovaceae</taxon>
        <taxon>Diacronema</taxon>
    </lineage>
</organism>
<dbReference type="OMA" id="RVWKTIQ"/>
<evidence type="ECO:0000256" key="9">
    <source>
        <dbReference type="ARBA" id="ARBA00093307"/>
    </source>
</evidence>
<evidence type="ECO:0000256" key="8">
    <source>
        <dbReference type="ARBA" id="ARBA00023242"/>
    </source>
</evidence>
<evidence type="ECO:0000256" key="1">
    <source>
        <dbReference type="ARBA" id="ARBA00004286"/>
    </source>
</evidence>
<dbReference type="GO" id="GO:0005730">
    <property type="term" value="C:nucleolus"/>
    <property type="evidence" value="ECO:0007669"/>
    <property type="project" value="UniProtKB-SubCell"/>
</dbReference>
<evidence type="ECO:0000256" key="6">
    <source>
        <dbReference type="ARBA" id="ARBA00022934"/>
    </source>
</evidence>
<evidence type="ECO:0000256" key="3">
    <source>
        <dbReference type="ARBA" id="ARBA00016738"/>
    </source>
</evidence>
<protein>
    <recommendedName>
        <fullName evidence="3">Coiled-coil domain-containing protein 86</fullName>
    </recommendedName>
</protein>
<comment type="function">
    <text evidence="9">Required for proper chromosome segregation during mitosis and error-free mitotic progression.</text>
</comment>
<feature type="compositionally biased region" description="Basic and acidic residues" evidence="10">
    <location>
        <begin position="60"/>
        <end position="75"/>
    </location>
</feature>
<evidence type="ECO:0000313" key="12">
    <source>
        <dbReference type="Proteomes" id="UP000751190"/>
    </source>
</evidence>
<reference evidence="11" key="1">
    <citation type="submission" date="2021-05" db="EMBL/GenBank/DDBJ databases">
        <title>The genome of the haptophyte Pavlova lutheri (Diacronema luteri, Pavlovales) - a model for lipid biosynthesis in eukaryotic algae.</title>
        <authorList>
            <person name="Hulatt C.J."/>
            <person name="Posewitz M.C."/>
        </authorList>
    </citation>
    <scope>NUCLEOTIDE SEQUENCE</scope>
    <source>
        <strain evidence="11">NIVA-4/92</strain>
    </source>
</reference>